<keyword evidence="4" id="KW-1185">Reference proteome</keyword>
<dbReference type="NCBIfam" id="TIGR01554">
    <property type="entry name" value="major_cap_HK97"/>
    <property type="match status" value="1"/>
</dbReference>
<dbReference type="InterPro" id="IPR024455">
    <property type="entry name" value="Phage_capsid"/>
</dbReference>
<dbReference type="SUPFAM" id="SSF56563">
    <property type="entry name" value="Major capsid protein gp5"/>
    <property type="match status" value="1"/>
</dbReference>
<gene>
    <name evidence="3" type="ORF">LKD42_00180</name>
</gene>
<comment type="caution">
    <text evidence="3">The sequence shown here is derived from an EMBL/GenBank/DDBJ whole genome shotgun (WGS) entry which is preliminary data.</text>
</comment>
<evidence type="ECO:0000256" key="1">
    <source>
        <dbReference type="ARBA" id="ARBA00004328"/>
    </source>
</evidence>
<sequence>MSKINELRAQRAKSWDKAKAFLDSHRNDKGILSPEDTKTYEAMEQEIVDLGHEIERQERMDAMEREMAAPVSTPITTKPENKKKEEKVGRASDSYKAAFWNQVRAKGGVSYEVRNALSEGVDTEGGYLVPDEFENTLVQGLEEESCIRPNAHVFTTSNGVHKIPVVTTKGTANWIDEGGVYGDGDDVFGQEQIDAHKVGTIIKVSEELLNDSAFDLEKYFQEEFARRIGAKEEEAFLVGDGSKKPTGILSKKGGADIGVTAASDKAITSDEIIDLYYSIKAPYRKNAVWVLNDATVRAVRKLKDSNGQYLWQPALHEGEHETLMGKKILTSPYVPEIASGAKVVMFGDLSYYWIGDRQGITFKRLNERYADYGQVGFLASKRVDGKLILPEAIKVLQMKGTAAG</sequence>
<dbReference type="Proteomes" id="UP001299235">
    <property type="component" value="Unassembled WGS sequence"/>
</dbReference>
<organism evidence="3 4">
    <name type="scientific">Hominisplanchenecus faecis</name>
    <dbReference type="NCBI Taxonomy" id="2885351"/>
    <lineage>
        <taxon>Bacteria</taxon>
        <taxon>Bacillati</taxon>
        <taxon>Bacillota</taxon>
        <taxon>Clostridia</taxon>
        <taxon>Lachnospirales</taxon>
        <taxon>Lachnospiraceae</taxon>
        <taxon>Hominisplanchenecus</taxon>
    </lineage>
</organism>
<feature type="domain" description="Phage capsid-like C-terminal" evidence="2">
    <location>
        <begin position="125"/>
        <end position="397"/>
    </location>
</feature>
<evidence type="ECO:0000313" key="4">
    <source>
        <dbReference type="Proteomes" id="UP001299235"/>
    </source>
</evidence>
<accession>A0ABS8ETY9</accession>
<dbReference type="EMBL" id="JAJEQE010000001">
    <property type="protein sequence ID" value="MCC2147679.1"/>
    <property type="molecule type" value="Genomic_DNA"/>
</dbReference>
<reference evidence="3 4" key="1">
    <citation type="submission" date="2021-10" db="EMBL/GenBank/DDBJ databases">
        <title>Anaerobic single-cell dispensing facilitates the cultivation of human gut bacteria.</title>
        <authorList>
            <person name="Afrizal A."/>
        </authorList>
    </citation>
    <scope>NUCLEOTIDE SEQUENCE [LARGE SCALE GENOMIC DNA]</scope>
    <source>
        <strain evidence="3 4">CLA-AA-H246</strain>
    </source>
</reference>
<dbReference type="InterPro" id="IPR054612">
    <property type="entry name" value="Phage_capsid-like_C"/>
</dbReference>
<evidence type="ECO:0000313" key="3">
    <source>
        <dbReference type="EMBL" id="MCC2147679.1"/>
    </source>
</evidence>
<evidence type="ECO:0000259" key="2">
    <source>
        <dbReference type="Pfam" id="PF05065"/>
    </source>
</evidence>
<dbReference type="Gene3D" id="3.30.2320.10">
    <property type="entry name" value="hypothetical protein PF0899 domain"/>
    <property type="match status" value="1"/>
</dbReference>
<name>A0ABS8ETY9_9FIRM</name>
<protein>
    <submittedName>
        <fullName evidence="3">Phage major capsid protein</fullName>
    </submittedName>
</protein>
<dbReference type="Pfam" id="PF05065">
    <property type="entry name" value="Phage_capsid"/>
    <property type="match status" value="1"/>
</dbReference>
<dbReference type="Gene3D" id="3.30.2400.10">
    <property type="entry name" value="Major capsid protein gp5"/>
    <property type="match status" value="1"/>
</dbReference>
<comment type="subcellular location">
    <subcellularLocation>
        <location evidence="1">Virion</location>
    </subcellularLocation>
</comment>
<proteinExistence type="predicted"/>
<dbReference type="RefSeq" id="WP_248834470.1">
    <property type="nucleotide sequence ID" value="NZ_JAJEQE010000001.1"/>
</dbReference>